<dbReference type="Proteomes" id="UP000460558">
    <property type="component" value="Unassembled WGS sequence"/>
</dbReference>
<evidence type="ECO:0000256" key="1">
    <source>
        <dbReference type="ARBA" id="ARBA00022527"/>
    </source>
</evidence>
<reference evidence="3 4" key="1">
    <citation type="submission" date="2019-06" db="EMBL/GenBank/DDBJ databases">
        <title>Comparative genomics and metabolomics analyses of clavulanic acid producing Streptomyces species provides insight into specialized metabolism and evolution of beta-lactam biosynthetic gene clusters.</title>
        <authorList>
            <person name="Moore M.A."/>
            <person name="Cruz-Morales P."/>
            <person name="Barona Gomez F."/>
            <person name="Kapil T."/>
        </authorList>
    </citation>
    <scope>NUCLEOTIDE SEQUENCE [LARGE SCALE GENOMIC DNA]</scope>
    <source>
        <strain evidence="3 4">T-272</strain>
    </source>
</reference>
<name>A0ABW9NYS6_9ACTN</name>
<comment type="caution">
    <text evidence="3">The sequence shown here is derived from an EMBL/GenBank/DDBJ whole genome shotgun (WGS) entry which is preliminary data.</text>
</comment>
<keyword evidence="3" id="KW-0547">Nucleotide-binding</keyword>
<keyword evidence="1" id="KW-0418">Kinase</keyword>
<evidence type="ECO:0000313" key="4">
    <source>
        <dbReference type="Proteomes" id="UP000460558"/>
    </source>
</evidence>
<dbReference type="InterPro" id="IPR036890">
    <property type="entry name" value="HATPase_C_sf"/>
</dbReference>
<keyword evidence="4" id="KW-1185">Reference proteome</keyword>
<dbReference type="PANTHER" id="PTHR35526">
    <property type="entry name" value="ANTI-SIGMA-F FACTOR RSBW-RELATED"/>
    <property type="match status" value="1"/>
</dbReference>
<dbReference type="Pfam" id="PF13581">
    <property type="entry name" value="HATPase_c_2"/>
    <property type="match status" value="1"/>
</dbReference>
<keyword evidence="1" id="KW-0808">Transferase</keyword>
<protein>
    <submittedName>
        <fullName evidence="3">ATP-binding protein</fullName>
    </submittedName>
</protein>
<evidence type="ECO:0000259" key="2">
    <source>
        <dbReference type="Pfam" id="PF13581"/>
    </source>
</evidence>
<gene>
    <name evidence="3" type="ORF">FFZ77_23600</name>
</gene>
<evidence type="ECO:0000313" key="3">
    <source>
        <dbReference type="EMBL" id="MQS38475.1"/>
    </source>
</evidence>
<keyword evidence="1" id="KW-0723">Serine/threonine-protein kinase</keyword>
<proteinExistence type="predicted"/>
<dbReference type="InterPro" id="IPR003594">
    <property type="entry name" value="HATPase_dom"/>
</dbReference>
<keyword evidence="3" id="KW-0067">ATP-binding</keyword>
<dbReference type="EMBL" id="VDEQ01000262">
    <property type="protein sequence ID" value="MQS38475.1"/>
    <property type="molecule type" value="Genomic_DNA"/>
</dbReference>
<dbReference type="CDD" id="cd16936">
    <property type="entry name" value="HATPase_RsbW-like"/>
    <property type="match status" value="1"/>
</dbReference>
<dbReference type="PANTHER" id="PTHR35526:SF3">
    <property type="entry name" value="ANTI-SIGMA-F FACTOR RSBW"/>
    <property type="match status" value="1"/>
</dbReference>
<feature type="domain" description="Histidine kinase/HSP90-like ATPase" evidence="2">
    <location>
        <begin position="98"/>
        <end position="170"/>
    </location>
</feature>
<accession>A0ABW9NYS6</accession>
<organism evidence="3 4">
    <name type="scientific">Streptomyces katsurahamanus</name>
    <dbReference type="NCBI Taxonomy" id="2577098"/>
    <lineage>
        <taxon>Bacteria</taxon>
        <taxon>Bacillati</taxon>
        <taxon>Actinomycetota</taxon>
        <taxon>Actinomycetes</taxon>
        <taxon>Kitasatosporales</taxon>
        <taxon>Streptomycetaceae</taxon>
        <taxon>Streptomyces</taxon>
    </lineage>
</organism>
<dbReference type="Gene3D" id="3.30.565.10">
    <property type="entry name" value="Histidine kinase-like ATPase, C-terminal domain"/>
    <property type="match status" value="1"/>
</dbReference>
<dbReference type="GO" id="GO:0005524">
    <property type="term" value="F:ATP binding"/>
    <property type="evidence" value="ECO:0007669"/>
    <property type="project" value="UniProtKB-KW"/>
</dbReference>
<dbReference type="InterPro" id="IPR050267">
    <property type="entry name" value="Anti-sigma-factor_SerPK"/>
</dbReference>
<sequence>MYDPYGPGSAAACQQVRSAAADTCLVWCVIPGGGRATEVRRGATTALGEEMNASAPSPPVPPPLHAVRYHLAAPNAASSAAILREQVCTVLRVVGLIALLNDARLCTSEAVTNVHLHTSSQSIKVDVLVGTQQLTVRVHDDAVNEMPLLRTADLDRPSGRGLHLVESVSDGWGVSQLGGLLPTAKLVWFRFDLRRRGVVS</sequence>